<organism evidence="2">
    <name type="scientific">Zea mays</name>
    <name type="common">Maize</name>
    <dbReference type="NCBI Taxonomy" id="4577"/>
    <lineage>
        <taxon>Eukaryota</taxon>
        <taxon>Viridiplantae</taxon>
        <taxon>Streptophyta</taxon>
        <taxon>Embryophyta</taxon>
        <taxon>Tracheophyta</taxon>
        <taxon>Spermatophyta</taxon>
        <taxon>Magnoliopsida</taxon>
        <taxon>Liliopsida</taxon>
        <taxon>Poales</taxon>
        <taxon>Poaceae</taxon>
        <taxon>PACMAD clade</taxon>
        <taxon>Panicoideae</taxon>
        <taxon>Andropogonodae</taxon>
        <taxon>Andropogoneae</taxon>
        <taxon>Tripsacinae</taxon>
        <taxon>Zea</taxon>
    </lineage>
</organism>
<protein>
    <submittedName>
        <fullName evidence="2">Uncharacterized protein</fullName>
    </submittedName>
</protein>
<gene>
    <name evidence="2" type="ORF">Zm00014a_025411</name>
</gene>
<evidence type="ECO:0000313" key="2">
    <source>
        <dbReference type="EMBL" id="PWZ55227.1"/>
    </source>
</evidence>
<feature type="non-terminal residue" evidence="2">
    <location>
        <position position="1"/>
    </location>
</feature>
<name>A0A317Y993_MAIZE</name>
<sequence length="20" mass="2160">VVSRAGSPDTTHLVIYTSTR</sequence>
<feature type="region of interest" description="Disordered" evidence="1">
    <location>
        <begin position="1"/>
        <end position="20"/>
    </location>
</feature>
<dbReference type="Proteomes" id="UP000251960">
    <property type="component" value="Chromosome 1"/>
</dbReference>
<dbReference type="AlphaFoldDB" id="A0A317Y993"/>
<dbReference type="EMBL" id="NCVQ01000001">
    <property type="protein sequence ID" value="PWZ55227.1"/>
    <property type="molecule type" value="Genomic_DNA"/>
</dbReference>
<comment type="caution">
    <text evidence="2">The sequence shown here is derived from an EMBL/GenBank/DDBJ whole genome shotgun (WGS) entry which is preliminary data.</text>
</comment>
<reference evidence="2" key="1">
    <citation type="journal article" date="2018" name="Nat. Genet.">
        <title>Extensive intraspecific gene order and gene structural variations between Mo17 and other maize genomes.</title>
        <authorList>
            <person name="Sun S."/>
            <person name="Zhou Y."/>
            <person name="Chen J."/>
            <person name="Shi J."/>
            <person name="Zhao H."/>
            <person name="Zhao H."/>
            <person name="Song W."/>
            <person name="Zhang M."/>
            <person name="Cui Y."/>
            <person name="Dong X."/>
            <person name="Liu H."/>
            <person name="Ma X."/>
            <person name="Jiao Y."/>
            <person name="Wang B."/>
            <person name="Wei X."/>
            <person name="Stein J.C."/>
            <person name="Glaubitz J.C."/>
            <person name="Lu F."/>
            <person name="Yu G."/>
            <person name="Liang C."/>
            <person name="Fengler K."/>
            <person name="Li B."/>
            <person name="Rafalski A."/>
            <person name="Schnable P.S."/>
            <person name="Ware D.H."/>
            <person name="Buckler E.S."/>
            <person name="Lai J."/>
        </authorList>
    </citation>
    <scope>NUCLEOTIDE SEQUENCE [LARGE SCALE GENOMIC DNA]</scope>
    <source>
        <tissue evidence="2">Seedling</tissue>
    </source>
</reference>
<accession>A0A317Y993</accession>
<proteinExistence type="predicted"/>
<evidence type="ECO:0000256" key="1">
    <source>
        <dbReference type="SAM" id="MobiDB-lite"/>
    </source>
</evidence>